<dbReference type="PANTHER" id="PTHR46225">
    <property type="entry name" value="C3H4 TYPE ZINC FINGER PROTEIN"/>
    <property type="match status" value="1"/>
</dbReference>
<feature type="transmembrane region" description="Helical" evidence="2">
    <location>
        <begin position="213"/>
        <end position="231"/>
    </location>
</feature>
<evidence type="ECO:0000313" key="5">
    <source>
        <dbReference type="Proteomes" id="UP000242180"/>
    </source>
</evidence>
<dbReference type="PROSITE" id="PS50089">
    <property type="entry name" value="ZF_RING_2"/>
    <property type="match status" value="1"/>
</dbReference>
<dbReference type="EMBL" id="MCGN01000002">
    <property type="protein sequence ID" value="ORZ01473.1"/>
    <property type="molecule type" value="Genomic_DNA"/>
</dbReference>
<keyword evidence="5" id="KW-1185">Reference proteome</keyword>
<protein>
    <recommendedName>
        <fullName evidence="3">RING-type domain-containing protein</fullName>
    </recommendedName>
</protein>
<evidence type="ECO:0000256" key="1">
    <source>
        <dbReference type="PROSITE-ProRule" id="PRU00175"/>
    </source>
</evidence>
<organism evidence="4 5">
    <name type="scientific">Syncephalastrum racemosum</name>
    <name type="common">Filamentous fungus</name>
    <dbReference type="NCBI Taxonomy" id="13706"/>
    <lineage>
        <taxon>Eukaryota</taxon>
        <taxon>Fungi</taxon>
        <taxon>Fungi incertae sedis</taxon>
        <taxon>Mucoromycota</taxon>
        <taxon>Mucoromycotina</taxon>
        <taxon>Mucoromycetes</taxon>
        <taxon>Mucorales</taxon>
        <taxon>Syncephalastraceae</taxon>
        <taxon>Syncephalastrum</taxon>
    </lineage>
</organism>
<keyword evidence="2" id="KW-1133">Transmembrane helix</keyword>
<name>A0A1X2HQ09_SYNRA</name>
<dbReference type="InParanoid" id="A0A1X2HQ09"/>
<dbReference type="InterPro" id="IPR001841">
    <property type="entry name" value="Znf_RING"/>
</dbReference>
<dbReference type="SUPFAM" id="SSF57850">
    <property type="entry name" value="RING/U-box"/>
    <property type="match status" value="1"/>
</dbReference>
<dbReference type="OrthoDB" id="8062037at2759"/>
<dbReference type="PANTHER" id="PTHR46225:SF19">
    <property type="entry name" value="RING-TYPE DOMAIN-CONTAINING PROTEIN"/>
    <property type="match status" value="1"/>
</dbReference>
<dbReference type="OMA" id="YAMTERR"/>
<dbReference type="GO" id="GO:0008270">
    <property type="term" value="F:zinc ion binding"/>
    <property type="evidence" value="ECO:0007669"/>
    <property type="project" value="UniProtKB-KW"/>
</dbReference>
<evidence type="ECO:0000256" key="2">
    <source>
        <dbReference type="SAM" id="Phobius"/>
    </source>
</evidence>
<dbReference type="Proteomes" id="UP000242180">
    <property type="component" value="Unassembled WGS sequence"/>
</dbReference>
<sequence length="446" mass="48771">MIVLLFSWEMYCDKPLRVFLTVYILRLVLSCPISVYLHLIPRRRLQANNNPDLASRQEAGEIYAMTERRPVATSNITTLRNHPTVTIHSSPPSSSSSSPPVLPITTATTTTTTTTAISAIPTNTNATTVAAATSATLSTAYQHSPSIVPPSPPRTTAILSSQRHIPSSATPAAATPVGAASASALSAAAAHHANQAPIYRDSMLTSWVDRAKSALDVFAFMWFIFGNYMIFTSTTCSETAVPLYYLSLILIIYGYIIVTVPILLCTAVIFCLPCVLVGMRVLHVGDAVDMGGASTEEIAKIPVYQFRSSKPHAATPVVVAPARPSALEDIEMQSVPKKQPATGKKQEQSSSLGLWDRIWLRLGFEDDTQVQGQNEPEYAPIEIPNEQDQVCAICLSTYDDGDILCKLWCSHHFHKTCVHEWLVLNSRCPMCKRDSRAKNPEDLTRL</sequence>
<proteinExistence type="predicted"/>
<evidence type="ECO:0000259" key="3">
    <source>
        <dbReference type="PROSITE" id="PS50089"/>
    </source>
</evidence>
<dbReference type="Pfam" id="PF13639">
    <property type="entry name" value="zf-RING_2"/>
    <property type="match status" value="1"/>
</dbReference>
<feature type="transmembrane region" description="Helical" evidence="2">
    <location>
        <begin position="20"/>
        <end position="39"/>
    </location>
</feature>
<evidence type="ECO:0000313" key="4">
    <source>
        <dbReference type="EMBL" id="ORZ01473.1"/>
    </source>
</evidence>
<keyword evidence="2" id="KW-0812">Transmembrane</keyword>
<dbReference type="SMART" id="SM00184">
    <property type="entry name" value="RING"/>
    <property type="match status" value="1"/>
</dbReference>
<dbReference type="InterPro" id="IPR013083">
    <property type="entry name" value="Znf_RING/FYVE/PHD"/>
</dbReference>
<keyword evidence="1" id="KW-0479">Metal-binding</keyword>
<dbReference type="AlphaFoldDB" id="A0A1X2HQ09"/>
<accession>A0A1X2HQ09</accession>
<dbReference type="Gene3D" id="3.30.40.10">
    <property type="entry name" value="Zinc/RING finger domain, C3HC4 (zinc finger)"/>
    <property type="match status" value="1"/>
</dbReference>
<keyword evidence="1" id="KW-0863">Zinc-finger</keyword>
<feature type="domain" description="RING-type" evidence="3">
    <location>
        <begin position="391"/>
        <end position="432"/>
    </location>
</feature>
<keyword evidence="2" id="KW-0472">Membrane</keyword>
<dbReference type="STRING" id="13706.A0A1X2HQ09"/>
<comment type="caution">
    <text evidence="4">The sequence shown here is derived from an EMBL/GenBank/DDBJ whole genome shotgun (WGS) entry which is preliminary data.</text>
</comment>
<gene>
    <name evidence="4" type="ORF">BCR43DRAFT_486992</name>
</gene>
<keyword evidence="1" id="KW-0862">Zinc</keyword>
<feature type="transmembrane region" description="Helical" evidence="2">
    <location>
        <begin position="243"/>
        <end position="272"/>
    </location>
</feature>
<reference evidence="4 5" key="1">
    <citation type="submission" date="2016-07" db="EMBL/GenBank/DDBJ databases">
        <title>Pervasive Adenine N6-methylation of Active Genes in Fungi.</title>
        <authorList>
            <consortium name="DOE Joint Genome Institute"/>
            <person name="Mondo S.J."/>
            <person name="Dannebaum R.O."/>
            <person name="Kuo R.C."/>
            <person name="Labutti K."/>
            <person name="Haridas S."/>
            <person name="Kuo A."/>
            <person name="Salamov A."/>
            <person name="Ahrendt S.R."/>
            <person name="Lipzen A."/>
            <person name="Sullivan W."/>
            <person name="Andreopoulos W.B."/>
            <person name="Clum A."/>
            <person name="Lindquist E."/>
            <person name="Daum C."/>
            <person name="Ramamoorthy G.K."/>
            <person name="Gryganskyi A."/>
            <person name="Culley D."/>
            <person name="Magnuson J.K."/>
            <person name="James T.Y."/>
            <person name="O'Malley M.A."/>
            <person name="Stajich J.E."/>
            <person name="Spatafora J.W."/>
            <person name="Visel A."/>
            <person name="Grigoriev I.V."/>
        </authorList>
    </citation>
    <scope>NUCLEOTIDE SEQUENCE [LARGE SCALE GENOMIC DNA]</scope>
    <source>
        <strain evidence="4 5">NRRL 2496</strain>
    </source>
</reference>